<dbReference type="HOGENOM" id="CLU_2187710_0_0_1"/>
<feature type="compositionally biased region" description="Basic and acidic residues" evidence="1">
    <location>
        <begin position="86"/>
        <end position="97"/>
    </location>
</feature>
<organism evidence="2 3">
    <name type="scientific">Leersia perrieri</name>
    <dbReference type="NCBI Taxonomy" id="77586"/>
    <lineage>
        <taxon>Eukaryota</taxon>
        <taxon>Viridiplantae</taxon>
        <taxon>Streptophyta</taxon>
        <taxon>Embryophyta</taxon>
        <taxon>Tracheophyta</taxon>
        <taxon>Spermatophyta</taxon>
        <taxon>Magnoliopsida</taxon>
        <taxon>Liliopsida</taxon>
        <taxon>Poales</taxon>
        <taxon>Poaceae</taxon>
        <taxon>BOP clade</taxon>
        <taxon>Oryzoideae</taxon>
        <taxon>Oryzeae</taxon>
        <taxon>Oryzinae</taxon>
        <taxon>Leersia</taxon>
    </lineage>
</organism>
<evidence type="ECO:0000256" key="1">
    <source>
        <dbReference type="SAM" id="MobiDB-lite"/>
    </source>
</evidence>
<dbReference type="Proteomes" id="UP000032180">
    <property type="component" value="Chromosome 4"/>
</dbReference>
<sequence length="109" mass="11496">MARGAATTFAWAAGGVHERPSALSGGSGVQLDATPMRTGSVEAFCFGWLLVYRIYGQAFGTPRGRGEEARGGAARRPGGEGPWQREAQRGTHGDARRCSRTASAVFGPW</sequence>
<feature type="region of interest" description="Disordered" evidence="1">
    <location>
        <begin position="61"/>
        <end position="109"/>
    </location>
</feature>
<reference evidence="2" key="3">
    <citation type="submission" date="2015-04" db="UniProtKB">
        <authorList>
            <consortium name="EnsemblPlants"/>
        </authorList>
    </citation>
    <scope>IDENTIFICATION</scope>
</reference>
<protein>
    <submittedName>
        <fullName evidence="2">Uncharacterized protein</fullName>
    </submittedName>
</protein>
<name>A0A0D9W765_9ORYZ</name>
<accession>A0A0D9W765</accession>
<reference evidence="3" key="2">
    <citation type="submission" date="2013-12" db="EMBL/GenBank/DDBJ databases">
        <authorList>
            <person name="Yu Y."/>
            <person name="Lee S."/>
            <person name="de Baynast K."/>
            <person name="Wissotski M."/>
            <person name="Liu L."/>
            <person name="Talag J."/>
            <person name="Goicoechea J."/>
            <person name="Angelova A."/>
            <person name="Jetty R."/>
            <person name="Kudrna D."/>
            <person name="Golser W."/>
            <person name="Rivera L."/>
            <person name="Zhang J."/>
            <person name="Wing R."/>
        </authorList>
    </citation>
    <scope>NUCLEOTIDE SEQUENCE</scope>
</reference>
<proteinExistence type="predicted"/>
<reference evidence="2 3" key="1">
    <citation type="submission" date="2012-08" db="EMBL/GenBank/DDBJ databases">
        <title>Oryza genome evolution.</title>
        <authorList>
            <person name="Wing R.A."/>
        </authorList>
    </citation>
    <scope>NUCLEOTIDE SEQUENCE</scope>
</reference>
<evidence type="ECO:0000313" key="2">
    <source>
        <dbReference type="EnsemblPlants" id="LPERR04G15210.1"/>
    </source>
</evidence>
<keyword evidence="3" id="KW-1185">Reference proteome</keyword>
<dbReference type="AlphaFoldDB" id="A0A0D9W765"/>
<dbReference type="EnsemblPlants" id="LPERR04G15210.1">
    <property type="protein sequence ID" value="LPERR04G15210.1"/>
    <property type="gene ID" value="LPERR04G15210"/>
</dbReference>
<evidence type="ECO:0000313" key="3">
    <source>
        <dbReference type="Proteomes" id="UP000032180"/>
    </source>
</evidence>
<dbReference type="Gramene" id="LPERR04G15210.1">
    <property type="protein sequence ID" value="LPERR04G15210.1"/>
    <property type="gene ID" value="LPERR04G15210"/>
</dbReference>